<feature type="region of interest" description="Disordered" evidence="1">
    <location>
        <begin position="148"/>
        <end position="173"/>
    </location>
</feature>
<dbReference type="RefSeq" id="WP_323260930.1">
    <property type="nucleotide sequence ID" value="NZ_JAYGIE010000025.1"/>
</dbReference>
<dbReference type="EMBL" id="JAYGIE010000025">
    <property type="protein sequence ID" value="MEA5477415.1"/>
    <property type="molecule type" value="Genomic_DNA"/>
</dbReference>
<evidence type="ECO:0000313" key="4">
    <source>
        <dbReference type="Proteomes" id="UP001301388"/>
    </source>
</evidence>
<dbReference type="Pfam" id="PF03432">
    <property type="entry name" value="Relaxase"/>
    <property type="match status" value="1"/>
</dbReference>
<evidence type="ECO:0000313" key="3">
    <source>
        <dbReference type="EMBL" id="MEA5477415.1"/>
    </source>
</evidence>
<evidence type="ECO:0000259" key="2">
    <source>
        <dbReference type="Pfam" id="PF03432"/>
    </source>
</evidence>
<keyword evidence="4" id="KW-1185">Reference proteome</keyword>
<evidence type="ECO:0000256" key="1">
    <source>
        <dbReference type="SAM" id="MobiDB-lite"/>
    </source>
</evidence>
<feature type="domain" description="MobA/VirD2-like nuclease" evidence="2">
    <location>
        <begin position="17"/>
        <end position="143"/>
    </location>
</feature>
<gene>
    <name evidence="3" type="ORF">VB774_07260</name>
</gene>
<sequence>MIGKIIKGSGFQGCLCYVMGKTGAAVIDTNMDGNNPYSLATEFSLSWQLRPKLGHTVCHIILSLSPDEHLNDVSWQKAIAQYLKEMGFTNNQYIAVKHTDQENHEHIHLVTSRVKMDGSVVSDSWDWIRSQDVIRKLEKDFELESVPSSWESDRQEQTKNQIENEKQTGKSTVKRQLADRIDQILTNTTSLPDFIEQLNREGIEVKVDRDRKGKPKGIAYKFDGVSMAGSSVGKAYSLPRILKRQGNVSERGIQLSTSDFVSHVSLVIREQVKAGMTMPQFVEQIRQSGVDAHVKYTRNKKVKGISYSFGDNSIQGNELGKEFSWGGLQKYLQVSYDPVRDMPIILEMQGANSKATSQESPPQASEGLPDSLFAELALELERLRSLQLPNPIQSENVLENKISITPEHEGLDKAHLVAALCHQLLNELGADSFGERGKNSYRIQRSGDALTVENLRGDRQIILQVKGQEIEFVNLSEFDIQQFEQAWQHRSQAQQQSIDSQAKIP</sequence>
<name>A0ABU5TGI1_9CYAN</name>
<proteinExistence type="predicted"/>
<organism evidence="3 4">
    <name type="scientific">Pseudanabaena galeata UHCC 0370</name>
    <dbReference type="NCBI Taxonomy" id="3110310"/>
    <lineage>
        <taxon>Bacteria</taxon>
        <taxon>Bacillati</taxon>
        <taxon>Cyanobacteriota</taxon>
        <taxon>Cyanophyceae</taxon>
        <taxon>Pseudanabaenales</taxon>
        <taxon>Pseudanabaenaceae</taxon>
        <taxon>Pseudanabaena</taxon>
    </lineage>
</organism>
<reference evidence="3 4" key="1">
    <citation type="submission" date="2023-12" db="EMBL/GenBank/DDBJ databases">
        <title>Baltic Sea Cyanobacteria.</title>
        <authorList>
            <person name="Delbaje E."/>
            <person name="Fewer D.P."/>
            <person name="Shishido T.K."/>
        </authorList>
    </citation>
    <scope>NUCLEOTIDE SEQUENCE [LARGE SCALE GENOMIC DNA]</scope>
    <source>
        <strain evidence="3 4">UHCC 0370</strain>
    </source>
</reference>
<dbReference type="Proteomes" id="UP001301388">
    <property type="component" value="Unassembled WGS sequence"/>
</dbReference>
<comment type="caution">
    <text evidence="3">The sequence shown here is derived from an EMBL/GenBank/DDBJ whole genome shotgun (WGS) entry which is preliminary data.</text>
</comment>
<accession>A0ABU5TGI1</accession>
<feature type="compositionally biased region" description="Basic and acidic residues" evidence="1">
    <location>
        <begin position="151"/>
        <end position="168"/>
    </location>
</feature>
<protein>
    <submittedName>
        <fullName evidence="3">Relaxase/mobilization nuclease domain-containing protein</fullName>
    </submittedName>
</protein>
<dbReference type="InterPro" id="IPR005094">
    <property type="entry name" value="Endonuclease_MobA/VirD2"/>
</dbReference>